<keyword evidence="2" id="KW-0479">Metal-binding</keyword>
<keyword evidence="4 8" id="KW-0653">Protein transport</keyword>
<evidence type="ECO:0000256" key="1">
    <source>
        <dbReference type="ARBA" id="ARBA00022448"/>
    </source>
</evidence>
<comment type="similarity">
    <text evidence="8">Belongs to the small Tim family.</text>
</comment>
<evidence type="ECO:0000313" key="11">
    <source>
        <dbReference type="EMBL" id="CBY39027.1"/>
    </source>
</evidence>
<proteinExistence type="inferred from homology"/>
<dbReference type="GO" id="GO:0005743">
    <property type="term" value="C:mitochondrial inner membrane"/>
    <property type="evidence" value="ECO:0007669"/>
    <property type="project" value="UniProtKB-SubCell"/>
</dbReference>
<evidence type="ECO:0000256" key="4">
    <source>
        <dbReference type="ARBA" id="ARBA00022927"/>
    </source>
</evidence>
<comment type="function">
    <text evidence="8">Mitochondrial intermembrane chaperone that participates in the import and insertion of some multi-pass transmembrane proteins into the mitochondrial inner membrane. Also required for the transfer of beta-barrel precursors from the TOM complex to the sorting and assembly machinery (SAM complex) of the outer membrane. Acts as a chaperone-like protein that protects the hydrophobic precursors from aggregation and guide them through the mitochondrial intermembrane space.</text>
</comment>
<dbReference type="Gene3D" id="1.10.287.810">
    <property type="entry name" value="Mitochondrial import inner membrane translocase subunit tim13 like domains"/>
    <property type="match status" value="1"/>
</dbReference>
<accession>E4YTG4</accession>
<comment type="subunit">
    <text evidence="8">Heterohexamer.</text>
</comment>
<sequence>MNGLNEQQQMQMQNEMMRDFLKSYNKTTKICFDDCVRNFTSGELSADEKSCGQRCVSKYLEYSARVAKEFMQRNNPGA</sequence>
<evidence type="ECO:0000256" key="6">
    <source>
        <dbReference type="ARBA" id="ARBA00023128"/>
    </source>
</evidence>
<keyword evidence="8" id="KW-0999">Mitochondrion inner membrane</keyword>
<keyword evidence="8" id="KW-0143">Chaperone</keyword>
<evidence type="ECO:0000256" key="5">
    <source>
        <dbReference type="ARBA" id="ARBA00023010"/>
    </source>
</evidence>
<evidence type="ECO:0000256" key="8">
    <source>
        <dbReference type="RuleBase" id="RU367043"/>
    </source>
</evidence>
<dbReference type="PANTHER" id="PTHR13172">
    <property type="entry name" value="MITOCHONDRIAL IMPORT INNER MEMBRANE TRANSLOCASE SUBUNIT TIM9B"/>
    <property type="match status" value="1"/>
</dbReference>
<evidence type="ECO:0000313" key="10">
    <source>
        <dbReference type="EMBL" id="CBY38753.1"/>
    </source>
</evidence>
<protein>
    <recommendedName>
        <fullName evidence="8">Mitochondrial import inner membrane translocase subunit</fullName>
    </recommendedName>
</protein>
<evidence type="ECO:0000256" key="3">
    <source>
        <dbReference type="ARBA" id="ARBA00022833"/>
    </source>
</evidence>
<evidence type="ECO:0000259" key="9">
    <source>
        <dbReference type="Pfam" id="PF02953"/>
    </source>
</evidence>
<comment type="subcellular location">
    <subcellularLocation>
        <location evidence="8">Mitochondrion inner membrane</location>
        <topology evidence="8">Peripheral membrane protein</topology>
        <orientation evidence="8">Intermembrane side</orientation>
    </subcellularLocation>
</comment>
<dbReference type="GO" id="GO:0015031">
    <property type="term" value="P:protein transport"/>
    <property type="evidence" value="ECO:0007669"/>
    <property type="project" value="UniProtKB-KW"/>
</dbReference>
<organism evidence="10">
    <name type="scientific">Oikopleura dioica</name>
    <name type="common">Tunicate</name>
    <dbReference type="NCBI Taxonomy" id="34765"/>
    <lineage>
        <taxon>Eukaryota</taxon>
        <taxon>Metazoa</taxon>
        <taxon>Chordata</taxon>
        <taxon>Tunicata</taxon>
        <taxon>Appendicularia</taxon>
        <taxon>Copelata</taxon>
        <taxon>Oikopleuridae</taxon>
        <taxon>Oikopleura</taxon>
    </lineage>
</organism>
<reference evidence="10" key="1">
    <citation type="journal article" date="2010" name="Science">
        <title>Plasticity of animal genome architecture unmasked by rapid evolution of a pelagic tunicate.</title>
        <authorList>
            <person name="Denoeud F."/>
            <person name="Henriet S."/>
            <person name="Mungpakdee S."/>
            <person name="Aury J.M."/>
            <person name="Da Silva C."/>
            <person name="Brinkmann H."/>
            <person name="Mikhaleva J."/>
            <person name="Olsen L.C."/>
            <person name="Jubin C."/>
            <person name="Canestro C."/>
            <person name="Bouquet J.M."/>
            <person name="Danks G."/>
            <person name="Poulain J."/>
            <person name="Campsteijn C."/>
            <person name="Adamski M."/>
            <person name="Cross I."/>
            <person name="Yadetie F."/>
            <person name="Muffato M."/>
            <person name="Louis A."/>
            <person name="Butcher S."/>
            <person name="Tsagkogeorga G."/>
            <person name="Konrad A."/>
            <person name="Singh S."/>
            <person name="Jensen M.F."/>
            <person name="Cong E.H."/>
            <person name="Eikeseth-Otteraa H."/>
            <person name="Noel B."/>
            <person name="Anthouard V."/>
            <person name="Porcel B.M."/>
            <person name="Kachouri-Lafond R."/>
            <person name="Nishino A."/>
            <person name="Ugolini M."/>
            <person name="Chourrout P."/>
            <person name="Nishida H."/>
            <person name="Aasland R."/>
            <person name="Huzurbazar S."/>
            <person name="Westhof E."/>
            <person name="Delsuc F."/>
            <person name="Lehrach H."/>
            <person name="Reinhardt R."/>
            <person name="Weissenbach J."/>
            <person name="Roy S.W."/>
            <person name="Artiguenave F."/>
            <person name="Postlethwait J.H."/>
            <person name="Manak J.R."/>
            <person name="Thompson E.M."/>
            <person name="Jaillon O."/>
            <person name="Du Pasquier L."/>
            <person name="Boudinot P."/>
            <person name="Liberles D.A."/>
            <person name="Volff J.N."/>
            <person name="Philippe H."/>
            <person name="Lenhard B."/>
            <person name="Roest Crollius H."/>
            <person name="Wincker P."/>
            <person name="Chourrout D."/>
        </authorList>
    </citation>
    <scope>NUCLEOTIDE SEQUENCE [LARGE SCALE GENOMIC DNA]</scope>
</reference>
<dbReference type="EMBL" id="FN655316">
    <property type="protein sequence ID" value="CBY38753.1"/>
    <property type="molecule type" value="Genomic_DNA"/>
</dbReference>
<feature type="domain" description="Tim10-like" evidence="9">
    <location>
        <begin position="9"/>
        <end position="72"/>
    </location>
</feature>
<evidence type="ECO:0000256" key="2">
    <source>
        <dbReference type="ARBA" id="ARBA00022723"/>
    </source>
</evidence>
<dbReference type="EMBL" id="FN655402">
    <property type="protein sequence ID" value="CBY39027.1"/>
    <property type="molecule type" value="Genomic_DNA"/>
</dbReference>
<dbReference type="GO" id="GO:0046872">
    <property type="term" value="F:metal ion binding"/>
    <property type="evidence" value="ECO:0007669"/>
    <property type="project" value="UniProtKB-KW"/>
</dbReference>
<dbReference type="InterPro" id="IPR035427">
    <property type="entry name" value="Tim10-like_dom_sf"/>
</dbReference>
<dbReference type="InterPro" id="IPR050673">
    <property type="entry name" value="Mito_inner_translocase_sub"/>
</dbReference>
<dbReference type="SUPFAM" id="SSF144122">
    <property type="entry name" value="Tim10-like"/>
    <property type="match status" value="1"/>
</dbReference>
<keyword evidence="6 8" id="KW-0496">Mitochondrion</keyword>
<gene>
    <name evidence="10" type="ORF">GSOID_T00019272001</name>
    <name evidence="11" type="ORF">GSOID_T00019567001</name>
</gene>
<keyword evidence="3" id="KW-0862">Zinc</keyword>
<name>E4YTG4_OIKDI</name>
<dbReference type="InterPro" id="IPR004217">
    <property type="entry name" value="Tim10-like"/>
</dbReference>
<dbReference type="Pfam" id="PF02953">
    <property type="entry name" value="zf-Tim10_DDP"/>
    <property type="match status" value="1"/>
</dbReference>
<keyword evidence="8" id="KW-0472">Membrane</keyword>
<keyword evidence="1 8" id="KW-0813">Transport</keyword>
<dbReference type="AlphaFoldDB" id="E4YTG4"/>
<keyword evidence="7 8" id="KW-1015">Disulfide bond</keyword>
<dbReference type="Proteomes" id="UP000011014">
    <property type="component" value="Unassembled WGS sequence"/>
</dbReference>
<comment type="domain">
    <text evidence="8">The twin CX3C motif contains 4 conserved Cys residues that form 2 disulfide bonds in the mitochondrial intermembrane space.</text>
</comment>
<keyword evidence="5 8" id="KW-0811">Translocation</keyword>
<evidence type="ECO:0000256" key="7">
    <source>
        <dbReference type="ARBA" id="ARBA00023157"/>
    </source>
</evidence>